<dbReference type="STRING" id="545694.TREPR_2869"/>
<evidence type="ECO:0000313" key="2">
    <source>
        <dbReference type="Proteomes" id="UP000009223"/>
    </source>
</evidence>
<reference evidence="2" key="1">
    <citation type="submission" date="2009-12" db="EMBL/GenBank/DDBJ databases">
        <title>Complete sequence of Treponema primitia strain ZAS-2.</title>
        <authorList>
            <person name="Tetu S.G."/>
            <person name="Matson E."/>
            <person name="Ren Q."/>
            <person name="Seshadri R."/>
            <person name="Elbourne L."/>
            <person name="Hassan K.A."/>
            <person name="Durkin A."/>
            <person name="Radune D."/>
            <person name="Mohamoud Y."/>
            <person name="Shay R."/>
            <person name="Jin S."/>
            <person name="Zhang X."/>
            <person name="Lucey K."/>
            <person name="Ballor N.R."/>
            <person name="Ottesen E."/>
            <person name="Rosenthal R."/>
            <person name="Allen A."/>
            <person name="Leadbetter J.R."/>
            <person name="Paulsen I.T."/>
        </authorList>
    </citation>
    <scope>NUCLEOTIDE SEQUENCE [LARGE SCALE GENOMIC DNA]</scope>
    <source>
        <strain evidence="2">ATCC BAA-887 / DSM 12427 / ZAS-2</strain>
    </source>
</reference>
<organism evidence="1 2">
    <name type="scientific">Treponema primitia (strain ATCC BAA-887 / DSM 12427 / ZAS-2)</name>
    <dbReference type="NCBI Taxonomy" id="545694"/>
    <lineage>
        <taxon>Bacteria</taxon>
        <taxon>Pseudomonadati</taxon>
        <taxon>Spirochaetota</taxon>
        <taxon>Spirochaetia</taxon>
        <taxon>Spirochaetales</taxon>
        <taxon>Treponemataceae</taxon>
        <taxon>Treponema</taxon>
    </lineage>
</organism>
<dbReference type="KEGG" id="tpi:TREPR_2869"/>
<dbReference type="InterPro" id="IPR029060">
    <property type="entry name" value="PIN-like_dom_sf"/>
</dbReference>
<dbReference type="eggNOG" id="COG1848">
    <property type="taxonomic scope" value="Bacteria"/>
</dbReference>
<evidence type="ECO:0000313" key="1">
    <source>
        <dbReference type="EMBL" id="AEF85452.1"/>
    </source>
</evidence>
<dbReference type="RefSeq" id="WP_015707372.1">
    <property type="nucleotide sequence ID" value="NC_015578.1"/>
</dbReference>
<dbReference type="Gene3D" id="3.40.50.1010">
    <property type="entry name" value="5'-nuclease"/>
    <property type="match status" value="1"/>
</dbReference>
<protein>
    <recommendedName>
        <fullName evidence="3">PIN domain protein</fullName>
    </recommendedName>
</protein>
<dbReference type="EMBL" id="CP001843">
    <property type="protein sequence ID" value="AEF85452.1"/>
    <property type="molecule type" value="Genomic_DNA"/>
</dbReference>
<dbReference type="HOGENOM" id="CLU_111934_0_0_12"/>
<dbReference type="SUPFAM" id="SSF88723">
    <property type="entry name" value="PIN domain-like"/>
    <property type="match status" value="1"/>
</dbReference>
<dbReference type="Proteomes" id="UP000009223">
    <property type="component" value="Chromosome"/>
</dbReference>
<dbReference type="AlphaFoldDB" id="F5YPC1"/>
<name>F5YPC1_TREPZ</name>
<evidence type="ECO:0008006" key="3">
    <source>
        <dbReference type="Google" id="ProtNLM"/>
    </source>
</evidence>
<proteinExistence type="predicted"/>
<gene>
    <name evidence="1" type="ordered locus">TREPR_2869</name>
</gene>
<keyword evidence="2" id="KW-1185">Reference proteome</keyword>
<sequence length="143" mass="16829">MRVYLDNCCFNRPFDDQASLVVQFETDAKLRIQELIKQKELELVWSFVLDYENEANPFKEVRNKIAEWEGLSTINCDYYDSIARKARELALLGLRQMDASHIACAIFTKADVFITTDKKILNKSVKEIEVLNPIDFIRRYFHD</sequence>
<accession>F5YPC1</accession>
<dbReference type="OrthoDB" id="5624224at2"/>
<reference evidence="1 2" key="2">
    <citation type="journal article" date="2011" name="ISME J.">
        <title>RNA-seq reveals cooperative metabolic interactions between two termite-gut spirochete species in co-culture.</title>
        <authorList>
            <person name="Rosenthal A.Z."/>
            <person name="Matson E.G."/>
            <person name="Eldar A."/>
            <person name="Leadbetter J.R."/>
        </authorList>
    </citation>
    <scope>NUCLEOTIDE SEQUENCE [LARGE SCALE GENOMIC DNA]</scope>
    <source>
        <strain evidence="2">ATCC BAA-887 / DSM 12427 / ZAS-2</strain>
    </source>
</reference>